<dbReference type="Pfam" id="PF00196">
    <property type="entry name" value="GerE"/>
    <property type="match status" value="1"/>
</dbReference>
<dbReference type="AlphaFoldDB" id="A0A7C9N9R4"/>
<evidence type="ECO:0000256" key="4">
    <source>
        <dbReference type="SAM" id="Phobius"/>
    </source>
</evidence>
<feature type="transmembrane region" description="Helical" evidence="4">
    <location>
        <begin position="135"/>
        <end position="155"/>
    </location>
</feature>
<keyword evidence="1" id="KW-0805">Transcription regulation</keyword>
<comment type="caution">
    <text evidence="6">The sequence shown here is derived from an EMBL/GenBank/DDBJ whole genome shotgun (WGS) entry which is preliminary data.</text>
</comment>
<dbReference type="PROSITE" id="PS50043">
    <property type="entry name" value="HTH_LUXR_2"/>
    <property type="match status" value="1"/>
</dbReference>
<feature type="domain" description="HTH luxR-type" evidence="5">
    <location>
        <begin position="399"/>
        <end position="464"/>
    </location>
</feature>
<dbReference type="SMART" id="SM00421">
    <property type="entry name" value="HTH_LUXR"/>
    <property type="match status" value="1"/>
</dbReference>
<feature type="transmembrane region" description="Helical" evidence="4">
    <location>
        <begin position="104"/>
        <end position="123"/>
    </location>
</feature>
<feature type="transmembrane region" description="Helical" evidence="4">
    <location>
        <begin position="291"/>
        <end position="309"/>
    </location>
</feature>
<organism evidence="6">
    <name type="scientific">Muribaculaceae bacterium Z82</name>
    <dbReference type="NCBI Taxonomy" id="2304548"/>
    <lineage>
        <taxon>Bacteria</taxon>
        <taxon>Pseudomonadati</taxon>
        <taxon>Bacteroidota</taxon>
        <taxon>Bacteroidia</taxon>
        <taxon>Bacteroidales</taxon>
        <taxon>Muribaculaceae</taxon>
    </lineage>
</organism>
<feature type="transmembrane region" description="Helical" evidence="4">
    <location>
        <begin position="321"/>
        <end position="349"/>
    </location>
</feature>
<dbReference type="InterPro" id="IPR036388">
    <property type="entry name" value="WH-like_DNA-bd_sf"/>
</dbReference>
<keyword evidence="4" id="KW-0812">Transmembrane</keyword>
<dbReference type="Gene3D" id="1.10.10.10">
    <property type="entry name" value="Winged helix-like DNA-binding domain superfamily/Winged helix DNA-binding domain"/>
    <property type="match status" value="1"/>
</dbReference>
<sequence>MTQGPASSASRAEATAMAIGLSFFWLFLRRPFFSSLLANLSVFSQECHWIFIFTTAIAAGALLLFGNLSEGALRQSRMAVTLVCACASTFSCALVLLGEAWQPLAIASILFLGLSFVGLACAWAESLVARKPRYVLGACLVSFLVTCAISTGFLLAAPFPGLLSSLAPALSCGCWLAIRPKRTETPAEKQVLAGRRLPRAFWILALFLLLSSILRGLLYGGAVDGLSTQSTIAPSCIAALLTALLIPLIARSSMEQRVLGNLWRGIIVVFFLGLLLLVVNDQNGVNIGRAVVIASRTILNVFLFACLCLSRNGERQKPPTFLASAFLLIDAASSFLSYGVVPFVVGFASEPLESYIAPCAAIVCFVLVIASYGILGSHLFEERPSVVAPPVSDDDILEELGQVYGLTQREQEIVSLIVEGNTVKKISALLFVAPSTVQSHMKSVYRKMNVHTRQEVVDLWRHRRDGEVDENEQAARNAK</sequence>
<evidence type="ECO:0000313" key="6">
    <source>
        <dbReference type="EMBL" id="NBI33623.1"/>
    </source>
</evidence>
<dbReference type="EMBL" id="QWKH01000003">
    <property type="protein sequence ID" value="NBI33623.1"/>
    <property type="molecule type" value="Genomic_DNA"/>
</dbReference>
<dbReference type="CDD" id="cd06170">
    <property type="entry name" value="LuxR_C_like"/>
    <property type="match status" value="1"/>
</dbReference>
<feature type="transmembrane region" description="Helical" evidence="4">
    <location>
        <begin position="12"/>
        <end position="28"/>
    </location>
</feature>
<dbReference type="GO" id="GO:0006355">
    <property type="term" value="P:regulation of DNA-templated transcription"/>
    <property type="evidence" value="ECO:0007669"/>
    <property type="project" value="InterPro"/>
</dbReference>
<accession>A0A7C9N9R4</accession>
<dbReference type="InterPro" id="IPR016032">
    <property type="entry name" value="Sig_transdc_resp-reg_C-effctor"/>
</dbReference>
<evidence type="ECO:0000256" key="3">
    <source>
        <dbReference type="ARBA" id="ARBA00023163"/>
    </source>
</evidence>
<dbReference type="InterPro" id="IPR000792">
    <property type="entry name" value="Tscrpt_reg_LuxR_C"/>
</dbReference>
<evidence type="ECO:0000256" key="2">
    <source>
        <dbReference type="ARBA" id="ARBA00023125"/>
    </source>
</evidence>
<dbReference type="SUPFAM" id="SSF46894">
    <property type="entry name" value="C-terminal effector domain of the bipartite response regulators"/>
    <property type="match status" value="1"/>
</dbReference>
<feature type="transmembrane region" description="Helical" evidence="4">
    <location>
        <begin position="161"/>
        <end position="178"/>
    </location>
</feature>
<evidence type="ECO:0000259" key="5">
    <source>
        <dbReference type="PROSITE" id="PS50043"/>
    </source>
</evidence>
<feature type="transmembrane region" description="Helical" evidence="4">
    <location>
        <begin position="199"/>
        <end position="220"/>
    </location>
</feature>
<protein>
    <submittedName>
        <fullName evidence="6">LuxR family transcriptional regulator</fullName>
    </submittedName>
</protein>
<keyword evidence="3" id="KW-0804">Transcription</keyword>
<keyword evidence="4" id="KW-1133">Transmembrane helix</keyword>
<keyword evidence="2" id="KW-0238">DNA-binding</keyword>
<dbReference type="PRINTS" id="PR00038">
    <property type="entry name" value="HTHLUXR"/>
</dbReference>
<name>A0A7C9N9R4_9BACT</name>
<keyword evidence="4" id="KW-0472">Membrane</keyword>
<reference evidence="6" key="1">
    <citation type="submission" date="2018-08" db="EMBL/GenBank/DDBJ databases">
        <title>Murine metabolic-syndrome-specific gut microbial biobank.</title>
        <authorList>
            <person name="Liu C."/>
        </authorList>
    </citation>
    <scope>NUCLEOTIDE SEQUENCE [LARGE SCALE GENOMIC DNA]</scope>
    <source>
        <strain evidence="6">Z82</strain>
    </source>
</reference>
<feature type="transmembrane region" description="Helical" evidence="4">
    <location>
        <begin position="355"/>
        <end position="375"/>
    </location>
</feature>
<evidence type="ECO:0000256" key="1">
    <source>
        <dbReference type="ARBA" id="ARBA00023015"/>
    </source>
</evidence>
<dbReference type="PANTHER" id="PTHR44688">
    <property type="entry name" value="DNA-BINDING TRANSCRIPTIONAL ACTIVATOR DEVR_DOSR"/>
    <property type="match status" value="1"/>
</dbReference>
<feature type="transmembrane region" description="Helical" evidence="4">
    <location>
        <begin position="232"/>
        <end position="250"/>
    </location>
</feature>
<feature type="transmembrane region" description="Helical" evidence="4">
    <location>
        <begin position="262"/>
        <end position="279"/>
    </location>
</feature>
<dbReference type="GO" id="GO:0003677">
    <property type="term" value="F:DNA binding"/>
    <property type="evidence" value="ECO:0007669"/>
    <property type="project" value="UniProtKB-KW"/>
</dbReference>
<dbReference type="PANTHER" id="PTHR44688:SF16">
    <property type="entry name" value="DNA-BINDING TRANSCRIPTIONAL ACTIVATOR DEVR_DOSR"/>
    <property type="match status" value="1"/>
</dbReference>
<feature type="transmembrane region" description="Helical" evidence="4">
    <location>
        <begin position="48"/>
        <end position="66"/>
    </location>
</feature>
<feature type="transmembrane region" description="Helical" evidence="4">
    <location>
        <begin position="78"/>
        <end position="98"/>
    </location>
</feature>
<dbReference type="PROSITE" id="PS00622">
    <property type="entry name" value="HTH_LUXR_1"/>
    <property type="match status" value="1"/>
</dbReference>
<gene>
    <name evidence="6" type="ORF">D1639_00935</name>
</gene>
<proteinExistence type="predicted"/>